<evidence type="ECO:0000256" key="9">
    <source>
        <dbReference type="ARBA" id="ARBA00023136"/>
    </source>
</evidence>
<evidence type="ECO:0000256" key="7">
    <source>
        <dbReference type="ARBA" id="ARBA00023004"/>
    </source>
</evidence>
<dbReference type="PROSITE" id="PS00211">
    <property type="entry name" value="ABC_TRANSPORTER_1"/>
    <property type="match status" value="1"/>
</dbReference>
<evidence type="ECO:0000313" key="12">
    <source>
        <dbReference type="Proteomes" id="UP000664122"/>
    </source>
</evidence>
<dbReference type="RefSeq" id="WP_207259426.1">
    <property type="nucleotide sequence ID" value="NZ_JAFMPP010000024.1"/>
</dbReference>
<evidence type="ECO:0000256" key="4">
    <source>
        <dbReference type="ARBA" id="ARBA00022496"/>
    </source>
</evidence>
<evidence type="ECO:0000256" key="3">
    <source>
        <dbReference type="ARBA" id="ARBA00022475"/>
    </source>
</evidence>
<dbReference type="InterPro" id="IPR008995">
    <property type="entry name" value="Mo/tungstate-bd_C_term_dom"/>
</dbReference>
<dbReference type="SUPFAM" id="SSF52540">
    <property type="entry name" value="P-loop containing nucleoside triphosphate hydrolases"/>
    <property type="match status" value="1"/>
</dbReference>
<dbReference type="Pfam" id="PF08402">
    <property type="entry name" value="TOBE_2"/>
    <property type="match status" value="1"/>
</dbReference>
<dbReference type="InterPro" id="IPR003593">
    <property type="entry name" value="AAA+_ATPase"/>
</dbReference>
<dbReference type="InterPro" id="IPR003439">
    <property type="entry name" value="ABC_transporter-like_ATP-bd"/>
</dbReference>
<dbReference type="GO" id="GO:0015697">
    <property type="term" value="P:quaternary ammonium group transport"/>
    <property type="evidence" value="ECO:0007669"/>
    <property type="project" value="UniProtKB-ARBA"/>
</dbReference>
<comment type="caution">
    <text evidence="11">The sequence shown here is derived from an EMBL/GenBank/DDBJ whole genome shotgun (WGS) entry which is preliminary data.</text>
</comment>
<evidence type="ECO:0000256" key="8">
    <source>
        <dbReference type="ARBA" id="ARBA00023065"/>
    </source>
</evidence>
<dbReference type="PANTHER" id="PTHR42781:SF4">
    <property type="entry name" value="SPERMIDINE_PUTRESCINE IMPORT ATP-BINDING PROTEIN POTA"/>
    <property type="match status" value="1"/>
</dbReference>
<evidence type="ECO:0000259" key="10">
    <source>
        <dbReference type="PROSITE" id="PS50893"/>
    </source>
</evidence>
<evidence type="ECO:0000256" key="2">
    <source>
        <dbReference type="ARBA" id="ARBA00022448"/>
    </source>
</evidence>
<comment type="similarity">
    <text evidence="1">Belongs to the ABC transporter superfamily.</text>
</comment>
<dbReference type="Gene3D" id="3.40.50.300">
    <property type="entry name" value="P-loop containing nucleotide triphosphate hydrolases"/>
    <property type="match status" value="1"/>
</dbReference>
<dbReference type="AlphaFoldDB" id="A0A939G2H1"/>
<keyword evidence="12" id="KW-1185">Reference proteome</keyword>
<evidence type="ECO:0000256" key="6">
    <source>
        <dbReference type="ARBA" id="ARBA00022840"/>
    </source>
</evidence>
<dbReference type="PANTHER" id="PTHR42781">
    <property type="entry name" value="SPERMIDINE/PUTRESCINE IMPORT ATP-BINDING PROTEIN POTA"/>
    <property type="match status" value="1"/>
</dbReference>
<dbReference type="GO" id="GO:0043190">
    <property type="term" value="C:ATP-binding cassette (ABC) transporter complex"/>
    <property type="evidence" value="ECO:0007669"/>
    <property type="project" value="InterPro"/>
</dbReference>
<evidence type="ECO:0000313" key="11">
    <source>
        <dbReference type="EMBL" id="MBO0664511.1"/>
    </source>
</evidence>
<feature type="domain" description="ABC transporter" evidence="10">
    <location>
        <begin position="4"/>
        <end position="236"/>
    </location>
</feature>
<dbReference type="EMBL" id="JAFMPP010000024">
    <property type="protein sequence ID" value="MBO0664511.1"/>
    <property type="molecule type" value="Genomic_DNA"/>
</dbReference>
<keyword evidence="6 11" id="KW-0067">ATP-binding</keyword>
<name>A0A939G2H1_9HYPH</name>
<dbReference type="Proteomes" id="UP000664122">
    <property type="component" value="Unassembled WGS sequence"/>
</dbReference>
<dbReference type="PROSITE" id="PS50893">
    <property type="entry name" value="ABC_TRANSPORTER_2"/>
    <property type="match status" value="1"/>
</dbReference>
<keyword evidence="8" id="KW-0406">Ion transport</keyword>
<protein>
    <submittedName>
        <fullName evidence="11">ABC transporter ATP-binding protein</fullName>
    </submittedName>
</protein>
<proteinExistence type="inferred from homology"/>
<dbReference type="InterPro" id="IPR050093">
    <property type="entry name" value="ABC_SmlMolc_Importer"/>
</dbReference>
<dbReference type="CDD" id="cd03259">
    <property type="entry name" value="ABC_Carb_Solutes_like"/>
    <property type="match status" value="1"/>
</dbReference>
<keyword evidence="3" id="KW-1003">Cell membrane</keyword>
<reference evidence="11" key="1">
    <citation type="submission" date="2021-03" db="EMBL/GenBank/DDBJ databases">
        <title>Whole genome sequence of Jiella sp. CQZ9-1.</title>
        <authorList>
            <person name="Tuo L."/>
        </authorList>
    </citation>
    <scope>NUCLEOTIDE SEQUENCE</scope>
    <source>
        <strain evidence="11">CQZ9-1</strain>
    </source>
</reference>
<dbReference type="InterPro" id="IPR017871">
    <property type="entry name" value="ABC_transporter-like_CS"/>
</dbReference>
<evidence type="ECO:0000256" key="1">
    <source>
        <dbReference type="ARBA" id="ARBA00005417"/>
    </source>
</evidence>
<keyword evidence="9" id="KW-0472">Membrane</keyword>
<accession>A0A939G2H1</accession>
<dbReference type="FunFam" id="3.40.50.300:FF:000425">
    <property type="entry name" value="Probable ABC transporter, ATP-binding subunit"/>
    <property type="match status" value="1"/>
</dbReference>
<sequence>MSFLKLRGVTRCFGTAAALDGVDLDAKSGSRTAIVGPSGCGKTTLLRLIAGFDQPDAGTISLNGKRLATAQHSVPAHRRGIGLVMQDGALFPHLSVAENIGFGLARRADDRNARIVELTRLVGLDDALLTRRPHQLSGGQQQRVALARALAMKPRIMLLDEPFSALDTGLRAETRKAVAALLGDAGITAILVTHDQEEALSFADQVAVMRDGRFLQVGPPREIYARPASAMVATFLGDALIVPARIEAGLARTPLGPIAIDDASPRADASVVLRPEQIVVEPVSGAPKSGDGPDALVREAEFAGAKTTMVLEIAGQEPSLAAAAPFAVTVTCFGGHRPMPGDRVRLRFTSAAYVLPSMQ</sequence>
<dbReference type="InterPro" id="IPR027417">
    <property type="entry name" value="P-loop_NTPase"/>
</dbReference>
<keyword evidence="2" id="KW-0813">Transport</keyword>
<dbReference type="InterPro" id="IPR013611">
    <property type="entry name" value="Transp-assoc_OB_typ2"/>
</dbReference>
<dbReference type="GO" id="GO:0016887">
    <property type="term" value="F:ATP hydrolysis activity"/>
    <property type="evidence" value="ECO:0007669"/>
    <property type="project" value="InterPro"/>
</dbReference>
<dbReference type="GO" id="GO:0015408">
    <property type="term" value="F:ABC-type ferric iron transporter activity"/>
    <property type="evidence" value="ECO:0007669"/>
    <property type="project" value="InterPro"/>
</dbReference>
<gene>
    <name evidence="11" type="ORF">J1C48_18220</name>
</gene>
<dbReference type="InterPro" id="IPR015853">
    <property type="entry name" value="ABC_transpr_FbpC"/>
</dbReference>
<evidence type="ECO:0000256" key="5">
    <source>
        <dbReference type="ARBA" id="ARBA00022741"/>
    </source>
</evidence>
<dbReference type="SUPFAM" id="SSF50331">
    <property type="entry name" value="MOP-like"/>
    <property type="match status" value="1"/>
</dbReference>
<keyword evidence="4" id="KW-0410">Iron transport</keyword>
<dbReference type="GO" id="GO:0005524">
    <property type="term" value="F:ATP binding"/>
    <property type="evidence" value="ECO:0007669"/>
    <property type="project" value="UniProtKB-KW"/>
</dbReference>
<dbReference type="SMART" id="SM00382">
    <property type="entry name" value="AAA"/>
    <property type="match status" value="1"/>
</dbReference>
<keyword evidence="5" id="KW-0547">Nucleotide-binding</keyword>
<organism evidence="11 12">
    <name type="scientific">Jiella flava</name>
    <dbReference type="NCBI Taxonomy" id="2816857"/>
    <lineage>
        <taxon>Bacteria</taxon>
        <taxon>Pseudomonadati</taxon>
        <taxon>Pseudomonadota</taxon>
        <taxon>Alphaproteobacteria</taxon>
        <taxon>Hyphomicrobiales</taxon>
        <taxon>Aurantimonadaceae</taxon>
        <taxon>Jiella</taxon>
    </lineage>
</organism>
<keyword evidence="7" id="KW-0408">Iron</keyword>
<dbReference type="Pfam" id="PF00005">
    <property type="entry name" value="ABC_tran"/>
    <property type="match status" value="1"/>
</dbReference>